<sequence>MNFIQTLFASSDQPGSLGSKFRAKRLEKFEELFFGQFTNESKVRILDVGGTDYFWKDSKILDLPQVEIYLLNLHQEHTTHPRITAIVGNATDMREFSNQSFDLVFSNSVIEHLYTFENQQKMAIEVLRLGKKHFIQTPNRFFPIEAHYALPFVQFLPKNLVRFLLTKTKLSRMKKWEKEQANQYLDEIRLLDEKEMRLLFPNSLMFKENVLGMTKSITAHNF</sequence>
<organism evidence="2 3">
    <name type="scientific">Algoriphagus sanaruensis</name>
    <dbReference type="NCBI Taxonomy" id="1727163"/>
    <lineage>
        <taxon>Bacteria</taxon>
        <taxon>Pseudomonadati</taxon>
        <taxon>Bacteroidota</taxon>
        <taxon>Cytophagia</taxon>
        <taxon>Cytophagales</taxon>
        <taxon>Cyclobacteriaceae</taxon>
        <taxon>Algoriphagus</taxon>
    </lineage>
</organism>
<keyword evidence="2" id="KW-0489">Methyltransferase</keyword>
<dbReference type="GO" id="GO:0008757">
    <property type="term" value="F:S-adenosylmethionine-dependent methyltransferase activity"/>
    <property type="evidence" value="ECO:0007669"/>
    <property type="project" value="InterPro"/>
</dbReference>
<name>A0A142EJ71_9BACT</name>
<proteinExistence type="predicted"/>
<dbReference type="RefSeq" id="WP_067543128.1">
    <property type="nucleotide sequence ID" value="NZ_CP012836.1"/>
</dbReference>
<keyword evidence="3" id="KW-1185">Reference proteome</keyword>
<gene>
    <name evidence="2" type="ORF">AO498_02125</name>
</gene>
<dbReference type="SUPFAM" id="SSF53335">
    <property type="entry name" value="S-adenosyl-L-methionine-dependent methyltransferases"/>
    <property type="match status" value="1"/>
</dbReference>
<dbReference type="PATRIC" id="fig|1727163.4.peg.448"/>
<evidence type="ECO:0000259" key="1">
    <source>
        <dbReference type="Pfam" id="PF08241"/>
    </source>
</evidence>
<dbReference type="KEGG" id="alm:AO498_02125"/>
<dbReference type="AlphaFoldDB" id="A0A142EJ71"/>
<dbReference type="Proteomes" id="UP000073816">
    <property type="component" value="Chromosome"/>
</dbReference>
<dbReference type="Gene3D" id="3.40.50.150">
    <property type="entry name" value="Vaccinia Virus protein VP39"/>
    <property type="match status" value="1"/>
</dbReference>
<dbReference type="Pfam" id="PF08241">
    <property type="entry name" value="Methyltransf_11"/>
    <property type="match status" value="1"/>
</dbReference>
<dbReference type="InterPro" id="IPR029063">
    <property type="entry name" value="SAM-dependent_MTases_sf"/>
</dbReference>
<dbReference type="STRING" id="1727163.AO498_02125"/>
<evidence type="ECO:0000313" key="2">
    <source>
        <dbReference type="EMBL" id="AMQ55176.1"/>
    </source>
</evidence>
<keyword evidence="2" id="KW-0808">Transferase</keyword>
<accession>A0A142EJ71</accession>
<dbReference type="OrthoDB" id="7260171at2"/>
<reference evidence="2 3" key="2">
    <citation type="journal article" date="2016" name="Genome Announc.">
        <title>Complete Genome Sequence of Algoriphagus sp. Strain M8-2, Isolated from a Brackish Lake.</title>
        <authorList>
            <person name="Muraguchi Y."/>
            <person name="Kushimoto K."/>
            <person name="Ohtsubo Y."/>
            <person name="Suzuki T."/>
            <person name="Dohra H."/>
            <person name="Kimbara K."/>
            <person name="Shintani M."/>
        </authorList>
    </citation>
    <scope>NUCLEOTIDE SEQUENCE [LARGE SCALE GENOMIC DNA]</scope>
    <source>
        <strain evidence="2 3">M8-2</strain>
    </source>
</reference>
<dbReference type="InterPro" id="IPR013216">
    <property type="entry name" value="Methyltransf_11"/>
</dbReference>
<dbReference type="GO" id="GO:0032259">
    <property type="term" value="P:methylation"/>
    <property type="evidence" value="ECO:0007669"/>
    <property type="project" value="UniProtKB-KW"/>
</dbReference>
<protein>
    <submittedName>
        <fullName evidence="2">Methyltransferase</fullName>
    </submittedName>
</protein>
<evidence type="ECO:0000313" key="3">
    <source>
        <dbReference type="Proteomes" id="UP000073816"/>
    </source>
</evidence>
<reference evidence="3" key="1">
    <citation type="submission" date="2015-09" db="EMBL/GenBank/DDBJ databases">
        <title>Complete sequence of Algoriphagus sp. M8-2.</title>
        <authorList>
            <person name="Shintani M."/>
        </authorList>
    </citation>
    <scope>NUCLEOTIDE SEQUENCE [LARGE SCALE GENOMIC DNA]</scope>
    <source>
        <strain evidence="3">M8-2</strain>
    </source>
</reference>
<dbReference type="CDD" id="cd02440">
    <property type="entry name" value="AdoMet_MTases"/>
    <property type="match status" value="1"/>
</dbReference>
<dbReference type="EMBL" id="CP012836">
    <property type="protein sequence ID" value="AMQ55176.1"/>
    <property type="molecule type" value="Genomic_DNA"/>
</dbReference>
<feature type="domain" description="Methyltransferase type 11" evidence="1">
    <location>
        <begin position="75"/>
        <end position="131"/>
    </location>
</feature>